<keyword evidence="1" id="KW-1133">Transmembrane helix</keyword>
<dbReference type="STRING" id="51670.SAMN04488557_2220"/>
<evidence type="ECO:0000256" key="1">
    <source>
        <dbReference type="SAM" id="Phobius"/>
    </source>
</evidence>
<accession>A0A1I7NHS9</accession>
<evidence type="ECO:0000313" key="3">
    <source>
        <dbReference type="EMBL" id="SFV34106.1"/>
    </source>
</evidence>
<dbReference type="InterPro" id="IPR000639">
    <property type="entry name" value="Epox_hydrolase-like"/>
</dbReference>
<dbReference type="PANTHER" id="PTHR43689:SF8">
    <property type="entry name" value="ALPHA_BETA-HYDROLASES SUPERFAMILY PROTEIN"/>
    <property type="match status" value="1"/>
</dbReference>
<dbReference type="Pfam" id="PF12697">
    <property type="entry name" value="Abhydrolase_6"/>
    <property type="match status" value="1"/>
</dbReference>
<protein>
    <submittedName>
        <fullName evidence="3">Pimeloyl-ACP methyl ester carboxylesterase</fullName>
    </submittedName>
</protein>
<dbReference type="SUPFAM" id="SSF53474">
    <property type="entry name" value="alpha/beta-Hydrolases"/>
    <property type="match status" value="1"/>
</dbReference>
<dbReference type="InterPro" id="IPR029058">
    <property type="entry name" value="AB_hydrolase_fold"/>
</dbReference>
<dbReference type="Gene3D" id="3.40.50.1820">
    <property type="entry name" value="alpha/beta hydrolase"/>
    <property type="match status" value="1"/>
</dbReference>
<dbReference type="PANTHER" id="PTHR43689">
    <property type="entry name" value="HYDROLASE"/>
    <property type="match status" value="1"/>
</dbReference>
<dbReference type="GO" id="GO:0003824">
    <property type="term" value="F:catalytic activity"/>
    <property type="evidence" value="ECO:0007669"/>
    <property type="project" value="InterPro"/>
</dbReference>
<feature type="transmembrane region" description="Helical" evidence="1">
    <location>
        <begin position="12"/>
        <end position="31"/>
    </location>
</feature>
<keyword evidence="1" id="KW-0812">Transmembrane</keyword>
<dbReference type="EMBL" id="FPCH01000002">
    <property type="protein sequence ID" value="SFV34106.1"/>
    <property type="molecule type" value="Genomic_DNA"/>
</dbReference>
<proteinExistence type="predicted"/>
<reference evidence="4" key="1">
    <citation type="submission" date="2016-10" db="EMBL/GenBank/DDBJ databases">
        <authorList>
            <person name="Varghese N."/>
            <person name="Submissions S."/>
        </authorList>
    </citation>
    <scope>NUCLEOTIDE SEQUENCE [LARGE SCALE GENOMIC DNA]</scope>
    <source>
        <strain evidence="4">DSM 1565</strain>
    </source>
</reference>
<dbReference type="InterPro" id="IPR000073">
    <property type="entry name" value="AB_hydrolase_1"/>
</dbReference>
<dbReference type="PRINTS" id="PR00111">
    <property type="entry name" value="ABHYDROLASE"/>
</dbReference>
<dbReference type="RefSeq" id="WP_177228128.1">
    <property type="nucleotide sequence ID" value="NZ_FPCH01000002.1"/>
</dbReference>
<sequence>MQISRPQRAISQAALIGVGVLLSSAVLVRYLTYKAESTRRLSGRRVNVSGESIHLLDRGEGPCVVLLHGNGSMMEDFASTQLVEALASKYRVLIFDRPGFGASTRGTGPWTPEREAELLDETFRVLNVSSPVLVAHSWATLVALNLALKNPTGLKGLVLLSGYYFPTAQADVVLQTPASLPLIGNVLRNTVLPLLSRIMASSTFKTLFSPRAVPTVFERMFSVPMASRPSQLKSVADDTVGMPSFARDISVHYEDIHLPVHIVAGAEDKIVTTSEQSARLHRSLPNSTLDVLPGVGHMSHHVDPALVIRLVDELSSRASPVFEGTSAKTRAFG</sequence>
<keyword evidence="4" id="KW-1185">Reference proteome</keyword>
<gene>
    <name evidence="3" type="ORF">SAMN04488557_2220</name>
</gene>
<dbReference type="Proteomes" id="UP000199423">
    <property type="component" value="Unassembled WGS sequence"/>
</dbReference>
<evidence type="ECO:0000313" key="4">
    <source>
        <dbReference type="Proteomes" id="UP000199423"/>
    </source>
</evidence>
<evidence type="ECO:0000259" key="2">
    <source>
        <dbReference type="Pfam" id="PF12697"/>
    </source>
</evidence>
<keyword evidence="1" id="KW-0472">Membrane</keyword>
<organism evidence="3 4">
    <name type="scientific">Hyphomicrobium facile</name>
    <dbReference type="NCBI Taxonomy" id="51670"/>
    <lineage>
        <taxon>Bacteria</taxon>
        <taxon>Pseudomonadati</taxon>
        <taxon>Pseudomonadota</taxon>
        <taxon>Alphaproteobacteria</taxon>
        <taxon>Hyphomicrobiales</taxon>
        <taxon>Hyphomicrobiaceae</taxon>
        <taxon>Hyphomicrobium</taxon>
    </lineage>
</organism>
<name>A0A1I7NHS9_9HYPH</name>
<dbReference type="AlphaFoldDB" id="A0A1I7NHS9"/>
<dbReference type="PRINTS" id="PR00412">
    <property type="entry name" value="EPOXHYDRLASE"/>
</dbReference>
<feature type="domain" description="AB hydrolase-1" evidence="2">
    <location>
        <begin position="64"/>
        <end position="309"/>
    </location>
</feature>